<evidence type="ECO:0000256" key="6">
    <source>
        <dbReference type="ARBA" id="ARBA00022692"/>
    </source>
</evidence>
<evidence type="ECO:0000256" key="11">
    <source>
        <dbReference type="ARBA" id="ARBA00046329"/>
    </source>
</evidence>
<comment type="catalytic activity">
    <reaction evidence="12">
        <text>[(1-&gt;4)-N-acetyl-beta-D-glucosaminyl](n) + UDP-N-acetyl-alpha-D-glucosamine = [(1-&gt;4)-N-acetyl-beta-D-glucosaminyl](n+1) + UDP + H(+)</text>
        <dbReference type="Rhea" id="RHEA:16637"/>
        <dbReference type="Rhea" id="RHEA-COMP:9593"/>
        <dbReference type="Rhea" id="RHEA-COMP:9595"/>
        <dbReference type="ChEBI" id="CHEBI:15378"/>
        <dbReference type="ChEBI" id="CHEBI:17029"/>
        <dbReference type="ChEBI" id="CHEBI:57705"/>
        <dbReference type="ChEBI" id="CHEBI:58223"/>
        <dbReference type="EC" id="2.4.1.16"/>
    </reaction>
</comment>
<dbReference type="PANTHER" id="PTHR22914">
    <property type="entry name" value="CHITIN SYNTHASE"/>
    <property type="match status" value="1"/>
</dbReference>
<feature type="transmembrane region" description="Helical" evidence="14">
    <location>
        <begin position="284"/>
        <end position="308"/>
    </location>
</feature>
<feature type="transmembrane region" description="Helical" evidence="14">
    <location>
        <begin position="880"/>
        <end position="910"/>
    </location>
</feature>
<evidence type="ECO:0000256" key="12">
    <source>
        <dbReference type="ARBA" id="ARBA00048014"/>
    </source>
</evidence>
<feature type="domain" description="Chitin synthase chs-1/2 N-terminal putative transporter" evidence="15">
    <location>
        <begin position="56"/>
        <end position="320"/>
    </location>
</feature>
<feature type="transmembrane region" description="Helical" evidence="14">
    <location>
        <begin position="1228"/>
        <end position="1247"/>
    </location>
</feature>
<dbReference type="FunFam" id="3.90.550.10:FF:000139">
    <property type="entry name" value="Chitin synthase 8"/>
    <property type="match status" value="1"/>
</dbReference>
<keyword evidence="6 14" id="KW-0812">Transmembrane</keyword>
<keyword evidence="7 14" id="KW-1133">Transmembrane helix</keyword>
<keyword evidence="9 14" id="KW-0472">Membrane</keyword>
<feature type="transmembrane region" description="Helical" evidence="14">
    <location>
        <begin position="970"/>
        <end position="991"/>
    </location>
</feature>
<evidence type="ECO:0000256" key="8">
    <source>
        <dbReference type="ARBA" id="ARBA00023054"/>
    </source>
</evidence>
<dbReference type="GO" id="GO:0006031">
    <property type="term" value="P:chitin biosynthetic process"/>
    <property type="evidence" value="ECO:0007669"/>
    <property type="project" value="TreeGrafter"/>
</dbReference>
<comment type="caution">
    <text evidence="16">The sequence shown here is derived from an EMBL/GenBank/DDBJ whole genome shotgun (WGS) entry which is preliminary data.</text>
</comment>
<feature type="transmembrane region" description="Helical" evidence="14">
    <location>
        <begin position="362"/>
        <end position="379"/>
    </location>
</feature>
<evidence type="ECO:0000256" key="9">
    <source>
        <dbReference type="ARBA" id="ARBA00023136"/>
    </source>
</evidence>
<reference evidence="16" key="1">
    <citation type="journal article" date="2023" name="G3 (Bethesda)">
        <title>Whole genome assemblies of Zophobas morio and Tenebrio molitor.</title>
        <authorList>
            <person name="Kaur S."/>
            <person name="Stinson S.A."/>
            <person name="diCenzo G.C."/>
        </authorList>
    </citation>
    <scope>NUCLEOTIDE SEQUENCE</scope>
    <source>
        <strain evidence="16">QUZm001</strain>
    </source>
</reference>
<gene>
    <name evidence="16" type="ORF">Zmor_025077</name>
</gene>
<evidence type="ECO:0000256" key="13">
    <source>
        <dbReference type="SAM" id="MobiDB-lite"/>
    </source>
</evidence>
<feature type="transmembrane region" description="Helical" evidence="14">
    <location>
        <begin position="119"/>
        <end position="139"/>
    </location>
</feature>
<feature type="transmembrane region" description="Helical" evidence="14">
    <location>
        <begin position="215"/>
        <end position="235"/>
    </location>
</feature>
<proteinExistence type="inferred from homology"/>
<feature type="region of interest" description="Disordered" evidence="13">
    <location>
        <begin position="1"/>
        <end position="22"/>
    </location>
</feature>
<evidence type="ECO:0000256" key="10">
    <source>
        <dbReference type="ARBA" id="ARBA00023180"/>
    </source>
</evidence>
<keyword evidence="17" id="KW-1185">Reference proteome</keyword>
<keyword evidence="8" id="KW-0175">Coiled coil</keyword>
<feature type="transmembrane region" description="Helical" evidence="14">
    <location>
        <begin position="57"/>
        <end position="76"/>
    </location>
</feature>
<comment type="similarity">
    <text evidence="11">Belongs to the chitin synthase family. Class IV subfamily.</text>
</comment>
<keyword evidence="10" id="KW-0325">Glycoprotein</keyword>
<evidence type="ECO:0000256" key="5">
    <source>
        <dbReference type="ARBA" id="ARBA00022679"/>
    </source>
</evidence>
<accession>A0AA38M3Q0</accession>
<evidence type="ECO:0000256" key="4">
    <source>
        <dbReference type="ARBA" id="ARBA00022676"/>
    </source>
</evidence>
<dbReference type="InterPro" id="IPR029044">
    <property type="entry name" value="Nucleotide-diphossugar_trans"/>
</dbReference>
<dbReference type="EC" id="2.4.1.16" evidence="2"/>
<dbReference type="InterPro" id="IPR055120">
    <property type="entry name" value="Chs-1/2_IV_N"/>
</dbReference>
<name>A0AA38M3Q0_9CUCU</name>
<evidence type="ECO:0000259" key="15">
    <source>
        <dbReference type="Pfam" id="PF23000"/>
    </source>
</evidence>
<feature type="transmembrane region" description="Helical" evidence="14">
    <location>
        <begin position="1285"/>
        <end position="1306"/>
    </location>
</feature>
<dbReference type="InterPro" id="IPR004835">
    <property type="entry name" value="Chitin_synth"/>
</dbReference>
<evidence type="ECO:0000256" key="7">
    <source>
        <dbReference type="ARBA" id="ARBA00022989"/>
    </source>
</evidence>
<feature type="transmembrane region" description="Helical" evidence="14">
    <location>
        <begin position="1003"/>
        <end position="1022"/>
    </location>
</feature>
<evidence type="ECO:0000256" key="14">
    <source>
        <dbReference type="SAM" id="Phobius"/>
    </source>
</evidence>
<feature type="transmembrane region" description="Helical" evidence="14">
    <location>
        <begin position="241"/>
        <end position="260"/>
    </location>
</feature>
<evidence type="ECO:0000313" key="17">
    <source>
        <dbReference type="Proteomes" id="UP001168821"/>
    </source>
</evidence>
<comment type="subcellular location">
    <subcellularLocation>
        <location evidence="1">Cell membrane</location>
        <topology evidence="1">Multi-pass membrane protein</topology>
    </subcellularLocation>
</comment>
<keyword evidence="3" id="KW-1003">Cell membrane</keyword>
<feature type="transmembrane region" description="Helical" evidence="14">
    <location>
        <begin position="391"/>
        <end position="415"/>
    </location>
</feature>
<evidence type="ECO:0000256" key="1">
    <source>
        <dbReference type="ARBA" id="ARBA00004651"/>
    </source>
</evidence>
<dbReference type="Proteomes" id="UP001168821">
    <property type="component" value="Unassembled WGS sequence"/>
</dbReference>
<sequence length="1465" mass="168216">MAARQRFGGSNEETEPLYSSEMQEQVRGPWDVFDDPPREPTVGSEVKRTYIEFGVKFLKIVTMMIVFCIVVGAAAVSKGTLLLMTSQIGQNVSRTYCNKDLDQNLQFLVHITREERVEWIWMIMFAFFVPELGTWIRAIRKCLFKHWKVPSFLEILSLCITELCPAVGSAILVYVVLPELDVIKGAMLTNAACFIPGIVAMFSRNPRSVNDDLRMTLDIVSIVAQASSFVIWPLVEDNVTLYMIPVSVILISLGWWENFVSDSSQLPFIKQLAKNKEEFKTETYFIYTIIAPLKCIFFFCTALVIFQIREDDVSFLFDSFGEAFSDRTLNATPIIPMLEVNYQEAIQDGVPAIISVDYLTPIWVWLINVGATYICYAFGKFSCKVMIQVVGFAFPINLSVPVLLSGLIAMCGMYYKDECSFVDTIPAYLFFDLPPLAFLEDFLSKQHAWIWLIWLLSQAWITVHIWSPNCDKLSSTEQLFMRPMYDAFLIDQSLAMNRRRTEHPRHAKDDDEVEVTDLEPETPHSKDAITRIYACGTMWHETDDEMMEFLKSILRLDQDQCCHRIVRESLGLKHDNYYELETHVFFDDAFVRTSKDDNDPHVNEYVEKMASLIDDAASKVHKTSVRIRPPRIYPTPYGGRLVWTLPGKTKMVAHLKDKAKIRAKKRWSQCMYMYYLLGFRLQANDELSRESKEIRGENTYVLALDGDIDFQPEALHLLVDYMKKNKTLGAACGRIHPIGSGGMVWYQMFEYAVGHWMQKATEHVIGCVLCSPGCFSLFRGKALMDKSVMRKYTTRSSQAAHYVQYDQGEDRWLCTLLLQRGYRVEYSAASDAFTHCPEGFNEFYNQRRRWMPSTMANILDLLMDYEHTVKINENISMLYIFYQIILMIGTVIGPGTIFLMLVGAFVAAFGLDQWNSFMWNLLPIAIFVLVCATCSSDIQLFFAGLISAVYGLIMMAVFVGVMLQISEDGFLAPSSLFFFCLAGEFIIAALLHPMEFNCLKYGVVYYVTVPSMYMLLVIYSVFNMNNVSWGTREVTVVPKPEGKEKEQEVKEEKKKPETKDKILTFLGANAEDDTGAFEFSLNKLFKCMFCTYKADDKENEQLRQIQESVKGLYKKLELLEKSQNVELRPPVNTPTGTTHLEGAKAIVRNSLPDNYSDNSATEINSLPSDEVMENSWFYDGPLIRGEVHYLNRREETFWNELIERYLHPIEDDKVKVAAELKDLRDKMVFTFFMLNSLFVLVVFLLTLKKDLLHLNWPIDPKVNFTYHENLNEIDVYITYLELEPIGFVFLIFFALLMVVQFVAMLIHRFGTFQQVITKTRLDFNFFNKTVENMTTEEMRAADPLKMVADLQKLKGINNEYEDEKDAPVDQRKTASNLAQVVGRASSRPVFYLDEAFHRRVTQIGNSEGRVSEFRKKSVAFVQRRMSKAPGRVSSQAHRPSQISFSNGSINEGFQFHDPNSSDADA</sequence>
<dbReference type="PANTHER" id="PTHR22914:SF42">
    <property type="entry name" value="CHITIN SYNTHASE"/>
    <property type="match status" value="1"/>
</dbReference>
<feature type="region of interest" description="Disordered" evidence="13">
    <location>
        <begin position="1426"/>
        <end position="1465"/>
    </location>
</feature>
<evidence type="ECO:0000313" key="16">
    <source>
        <dbReference type="EMBL" id="KAJ3642276.1"/>
    </source>
</evidence>
<feature type="transmembrane region" description="Helical" evidence="14">
    <location>
        <begin position="941"/>
        <end position="963"/>
    </location>
</feature>
<dbReference type="EMBL" id="JALNTZ010000008">
    <property type="protein sequence ID" value="KAJ3642276.1"/>
    <property type="molecule type" value="Genomic_DNA"/>
</dbReference>
<feature type="transmembrane region" description="Helical" evidence="14">
    <location>
        <begin position="183"/>
        <end position="203"/>
    </location>
</feature>
<dbReference type="Pfam" id="PF23000">
    <property type="entry name" value="ChitinSynthase_IV_N"/>
    <property type="match status" value="1"/>
</dbReference>
<protein>
    <recommendedName>
        <fullName evidence="2">chitin synthase</fullName>
        <ecNumber evidence="2">2.4.1.16</ecNumber>
    </recommendedName>
</protein>
<dbReference type="Pfam" id="PF03142">
    <property type="entry name" value="Chitin_synth_2"/>
    <property type="match status" value="1"/>
</dbReference>
<keyword evidence="4" id="KW-0328">Glycosyltransferase</keyword>
<feature type="transmembrane region" description="Helical" evidence="14">
    <location>
        <begin position="917"/>
        <end position="935"/>
    </location>
</feature>
<feature type="compositionally biased region" description="Polar residues" evidence="13">
    <location>
        <begin position="1432"/>
        <end position="1465"/>
    </location>
</feature>
<dbReference type="SUPFAM" id="SSF53448">
    <property type="entry name" value="Nucleotide-diphospho-sugar transferases"/>
    <property type="match status" value="1"/>
</dbReference>
<evidence type="ECO:0000256" key="2">
    <source>
        <dbReference type="ARBA" id="ARBA00012543"/>
    </source>
</evidence>
<keyword evidence="5" id="KW-0808">Transferase</keyword>
<organism evidence="16 17">
    <name type="scientific">Zophobas morio</name>
    <dbReference type="NCBI Taxonomy" id="2755281"/>
    <lineage>
        <taxon>Eukaryota</taxon>
        <taxon>Metazoa</taxon>
        <taxon>Ecdysozoa</taxon>
        <taxon>Arthropoda</taxon>
        <taxon>Hexapoda</taxon>
        <taxon>Insecta</taxon>
        <taxon>Pterygota</taxon>
        <taxon>Neoptera</taxon>
        <taxon>Endopterygota</taxon>
        <taxon>Coleoptera</taxon>
        <taxon>Polyphaga</taxon>
        <taxon>Cucujiformia</taxon>
        <taxon>Tenebrionidae</taxon>
        <taxon>Zophobas</taxon>
    </lineage>
</organism>
<dbReference type="GO" id="GO:0004100">
    <property type="term" value="F:chitin synthase activity"/>
    <property type="evidence" value="ECO:0007669"/>
    <property type="project" value="UniProtKB-EC"/>
</dbReference>
<dbReference type="GO" id="GO:0005886">
    <property type="term" value="C:plasma membrane"/>
    <property type="evidence" value="ECO:0007669"/>
    <property type="project" value="UniProtKB-SubCell"/>
</dbReference>
<feature type="transmembrane region" description="Helical" evidence="14">
    <location>
        <begin position="151"/>
        <end position="177"/>
    </location>
</feature>
<dbReference type="CDD" id="cd04190">
    <property type="entry name" value="Chitin_synth_C"/>
    <property type="match status" value="1"/>
</dbReference>
<evidence type="ECO:0000256" key="3">
    <source>
        <dbReference type="ARBA" id="ARBA00022475"/>
    </source>
</evidence>